<evidence type="ECO:0000313" key="2">
    <source>
        <dbReference type="EMBL" id="MFC5973897.1"/>
    </source>
</evidence>
<organism evidence="2 3">
    <name type="scientific">Halomarina salina</name>
    <dbReference type="NCBI Taxonomy" id="1872699"/>
    <lineage>
        <taxon>Archaea</taxon>
        <taxon>Methanobacteriati</taxon>
        <taxon>Methanobacteriota</taxon>
        <taxon>Stenosarchaea group</taxon>
        <taxon>Halobacteria</taxon>
        <taxon>Halobacteriales</taxon>
        <taxon>Natronomonadaceae</taxon>
        <taxon>Halomarina</taxon>
    </lineage>
</organism>
<evidence type="ECO:0000259" key="1">
    <source>
        <dbReference type="Pfam" id="PF24035"/>
    </source>
</evidence>
<dbReference type="InterPro" id="IPR055768">
    <property type="entry name" value="DUF7344"/>
</dbReference>
<sequence length="203" mass="21509">MSISNTTAQTHAQSDVVEEPSSLPLDTVFEILKNRRRRDILQYLWQHEGTANIGELAEHIAALENDVDVAALSSSQRKRVYIGLYQCHLPKMDDASIVAFDKHRGTVELNDAAEELTPYLTANDPEPDDLPTASLATALIVGALVPVGVLGLGPLAAVPGVAWALLSTVALLAVTAAQLSGGDLADVLSVGALRSRFASETTS</sequence>
<dbReference type="RefSeq" id="WP_247421651.1">
    <property type="nucleotide sequence ID" value="NZ_JALLGW010000006.1"/>
</dbReference>
<reference evidence="2 3" key="1">
    <citation type="journal article" date="2019" name="Int. J. Syst. Evol. Microbiol.">
        <title>The Global Catalogue of Microorganisms (GCM) 10K type strain sequencing project: providing services to taxonomists for standard genome sequencing and annotation.</title>
        <authorList>
            <consortium name="The Broad Institute Genomics Platform"/>
            <consortium name="The Broad Institute Genome Sequencing Center for Infectious Disease"/>
            <person name="Wu L."/>
            <person name="Ma J."/>
        </authorList>
    </citation>
    <scope>NUCLEOTIDE SEQUENCE [LARGE SCALE GENOMIC DNA]</scope>
    <source>
        <strain evidence="2 3">CGMCC 1.12543</strain>
    </source>
</reference>
<accession>A0ABD5RTX0</accession>
<dbReference type="EMBL" id="JBHSQH010000008">
    <property type="protein sequence ID" value="MFC5973897.1"/>
    <property type="molecule type" value="Genomic_DNA"/>
</dbReference>
<protein>
    <recommendedName>
        <fullName evidence="1">DUF7344 domain-containing protein</fullName>
    </recommendedName>
</protein>
<dbReference type="AlphaFoldDB" id="A0ABD5RTX0"/>
<gene>
    <name evidence="2" type="ORF">ACFPYI_21445</name>
</gene>
<dbReference type="Pfam" id="PF24035">
    <property type="entry name" value="DUF7344"/>
    <property type="match status" value="1"/>
</dbReference>
<dbReference type="Proteomes" id="UP001596099">
    <property type="component" value="Unassembled WGS sequence"/>
</dbReference>
<feature type="domain" description="DUF7344" evidence="1">
    <location>
        <begin position="29"/>
        <end position="108"/>
    </location>
</feature>
<comment type="caution">
    <text evidence="2">The sequence shown here is derived from an EMBL/GenBank/DDBJ whole genome shotgun (WGS) entry which is preliminary data.</text>
</comment>
<evidence type="ECO:0000313" key="3">
    <source>
        <dbReference type="Proteomes" id="UP001596099"/>
    </source>
</evidence>
<name>A0ABD5RTX0_9EURY</name>
<proteinExistence type="predicted"/>
<dbReference type="Gene3D" id="1.10.10.10">
    <property type="entry name" value="Winged helix-like DNA-binding domain superfamily/Winged helix DNA-binding domain"/>
    <property type="match status" value="1"/>
</dbReference>
<dbReference type="InterPro" id="IPR036388">
    <property type="entry name" value="WH-like_DNA-bd_sf"/>
</dbReference>
<keyword evidence="3" id="KW-1185">Reference proteome</keyword>